<keyword evidence="1" id="KW-1133">Transmembrane helix</keyword>
<reference evidence="4" key="3">
    <citation type="submission" date="2020-12" db="UniProtKB">
        <authorList>
            <consortium name="EnsemblPlants"/>
        </authorList>
    </citation>
    <scope>IDENTIFICATION</scope>
</reference>
<dbReference type="AlphaFoldDB" id="A0A2K1JJA7"/>
<protein>
    <submittedName>
        <fullName evidence="3 4">Uncharacterized protein</fullName>
    </submittedName>
</protein>
<dbReference type="Gramene" id="Pp3c14_25950V3.2">
    <property type="protein sequence ID" value="PAC:32962781.CDS.1"/>
    <property type="gene ID" value="Pp3c14_25950"/>
</dbReference>
<sequence>MLQYLRAFILTCIFYAPNIFICTSLESTVLYYLNLPTLLSVLHQHPQTSHCLYNPSNLVHP</sequence>
<keyword evidence="1" id="KW-0472">Membrane</keyword>
<dbReference type="EnsemblPlants" id="Pp3c14_25950V3.2">
    <property type="protein sequence ID" value="PAC:32962781.CDS.1"/>
    <property type="gene ID" value="Pp3c14_25950"/>
</dbReference>
<dbReference type="EMBL" id="ABEU02000014">
    <property type="protein sequence ID" value="PNR41637.1"/>
    <property type="molecule type" value="Genomic_DNA"/>
</dbReference>
<dbReference type="Proteomes" id="UP000006727">
    <property type="component" value="Chromosome 14"/>
</dbReference>
<dbReference type="EnsemblPlants" id="Pp3c14_25950V3.1">
    <property type="protein sequence ID" value="PAC:32962780.CDS.1"/>
    <property type="gene ID" value="Pp3c14_25950"/>
</dbReference>
<dbReference type="EnsemblPlants" id="Pp3c14_25860V3.1">
    <property type="protein sequence ID" value="PAC:32961920.CDS.1"/>
    <property type="gene ID" value="Pp3c14_25860"/>
</dbReference>
<reference evidence="3 5" key="1">
    <citation type="journal article" date="2008" name="Science">
        <title>The Physcomitrella genome reveals evolutionary insights into the conquest of land by plants.</title>
        <authorList>
            <person name="Rensing S."/>
            <person name="Lang D."/>
            <person name="Zimmer A."/>
            <person name="Terry A."/>
            <person name="Salamov A."/>
            <person name="Shapiro H."/>
            <person name="Nishiyama T."/>
            <person name="Perroud P.-F."/>
            <person name="Lindquist E."/>
            <person name="Kamisugi Y."/>
            <person name="Tanahashi T."/>
            <person name="Sakakibara K."/>
            <person name="Fujita T."/>
            <person name="Oishi K."/>
            <person name="Shin-I T."/>
            <person name="Kuroki Y."/>
            <person name="Toyoda A."/>
            <person name="Suzuki Y."/>
            <person name="Hashimoto A."/>
            <person name="Yamaguchi K."/>
            <person name="Sugano A."/>
            <person name="Kohara Y."/>
            <person name="Fujiyama A."/>
            <person name="Anterola A."/>
            <person name="Aoki S."/>
            <person name="Ashton N."/>
            <person name="Barbazuk W.B."/>
            <person name="Barker E."/>
            <person name="Bennetzen J."/>
            <person name="Bezanilla M."/>
            <person name="Blankenship R."/>
            <person name="Cho S.H."/>
            <person name="Dutcher S."/>
            <person name="Estelle M."/>
            <person name="Fawcett J.A."/>
            <person name="Gundlach H."/>
            <person name="Hanada K."/>
            <person name="Heyl A."/>
            <person name="Hicks K.A."/>
            <person name="Hugh J."/>
            <person name="Lohr M."/>
            <person name="Mayer K."/>
            <person name="Melkozernov A."/>
            <person name="Murata T."/>
            <person name="Nelson D."/>
            <person name="Pils B."/>
            <person name="Prigge M."/>
            <person name="Reiss B."/>
            <person name="Renner T."/>
            <person name="Rombauts S."/>
            <person name="Rushton P."/>
            <person name="Sanderfoot A."/>
            <person name="Schween G."/>
            <person name="Shiu S.-H."/>
            <person name="Stueber K."/>
            <person name="Theodoulou F.L."/>
            <person name="Tu H."/>
            <person name="Van de Peer Y."/>
            <person name="Verrier P.J."/>
            <person name="Waters E."/>
            <person name="Wood A."/>
            <person name="Yang L."/>
            <person name="Cove D."/>
            <person name="Cuming A."/>
            <person name="Hasebe M."/>
            <person name="Lucas S."/>
            <person name="Mishler D.B."/>
            <person name="Reski R."/>
            <person name="Grigoriev I."/>
            <person name="Quatrano R.S."/>
            <person name="Boore J.L."/>
        </authorList>
    </citation>
    <scope>NUCLEOTIDE SEQUENCE [LARGE SCALE GENOMIC DNA]</scope>
    <source>
        <strain evidence="4 5">cv. Gransden 2004</strain>
    </source>
</reference>
<dbReference type="EnsemblPlants" id="Pp3c14_25860V3.2">
    <property type="protein sequence ID" value="PAC:32961921.CDS.1"/>
    <property type="gene ID" value="Pp3c14_25860"/>
</dbReference>
<evidence type="ECO:0000313" key="2">
    <source>
        <dbReference type="EMBL" id="PNR41636.1"/>
    </source>
</evidence>
<dbReference type="Gramene" id="Pp3c14_25860V3.2">
    <property type="protein sequence ID" value="PAC:32961921.CDS.1"/>
    <property type="gene ID" value="Pp3c14_25860"/>
</dbReference>
<evidence type="ECO:0000313" key="5">
    <source>
        <dbReference type="Proteomes" id="UP000006727"/>
    </source>
</evidence>
<feature type="transmembrane region" description="Helical" evidence="1">
    <location>
        <begin position="7"/>
        <end position="33"/>
    </location>
</feature>
<dbReference type="Gramene" id="Pp3c14_25860V3.1">
    <property type="protein sequence ID" value="PAC:32961920.CDS.1"/>
    <property type="gene ID" value="Pp3c14_25860"/>
</dbReference>
<keyword evidence="5" id="KW-1185">Reference proteome</keyword>
<keyword evidence="1" id="KW-0812">Transmembrane</keyword>
<evidence type="ECO:0000313" key="3">
    <source>
        <dbReference type="EMBL" id="PNR41637.1"/>
    </source>
</evidence>
<name>A0A2K1JJA7_PHYPA</name>
<dbReference type="Gramene" id="Pp3c14_25950V3.1">
    <property type="protein sequence ID" value="PAC:32962780.CDS.1"/>
    <property type="gene ID" value="Pp3c14_25950"/>
</dbReference>
<accession>A0A2K1JJA7</accession>
<dbReference type="InParanoid" id="A0A2K1JJA7"/>
<dbReference type="EMBL" id="ABEU02000014">
    <property type="protein sequence ID" value="PNR41636.1"/>
    <property type="molecule type" value="Genomic_DNA"/>
</dbReference>
<organism evidence="3">
    <name type="scientific">Physcomitrium patens</name>
    <name type="common">Spreading-leaved earth moss</name>
    <name type="synonym">Physcomitrella patens</name>
    <dbReference type="NCBI Taxonomy" id="3218"/>
    <lineage>
        <taxon>Eukaryota</taxon>
        <taxon>Viridiplantae</taxon>
        <taxon>Streptophyta</taxon>
        <taxon>Embryophyta</taxon>
        <taxon>Bryophyta</taxon>
        <taxon>Bryophytina</taxon>
        <taxon>Bryopsida</taxon>
        <taxon>Funariidae</taxon>
        <taxon>Funariales</taxon>
        <taxon>Funariaceae</taxon>
        <taxon>Physcomitrium</taxon>
    </lineage>
</organism>
<reference evidence="3 5" key="2">
    <citation type="journal article" date="2018" name="Plant J.">
        <title>The Physcomitrella patens chromosome-scale assembly reveals moss genome structure and evolution.</title>
        <authorList>
            <person name="Lang D."/>
            <person name="Ullrich K.K."/>
            <person name="Murat F."/>
            <person name="Fuchs J."/>
            <person name="Jenkins J."/>
            <person name="Haas F.B."/>
            <person name="Piednoel M."/>
            <person name="Gundlach H."/>
            <person name="Van Bel M."/>
            <person name="Meyberg R."/>
            <person name="Vives C."/>
            <person name="Morata J."/>
            <person name="Symeonidi A."/>
            <person name="Hiss M."/>
            <person name="Muchero W."/>
            <person name="Kamisugi Y."/>
            <person name="Saleh O."/>
            <person name="Blanc G."/>
            <person name="Decker E.L."/>
            <person name="van Gessel N."/>
            <person name="Grimwood J."/>
            <person name="Hayes R.D."/>
            <person name="Graham S.W."/>
            <person name="Gunter L.E."/>
            <person name="McDaniel S.F."/>
            <person name="Hoernstein S.N.W."/>
            <person name="Larsson A."/>
            <person name="Li F.W."/>
            <person name="Perroud P.F."/>
            <person name="Phillips J."/>
            <person name="Ranjan P."/>
            <person name="Rokshar D.S."/>
            <person name="Rothfels C.J."/>
            <person name="Schneider L."/>
            <person name="Shu S."/>
            <person name="Stevenson D.W."/>
            <person name="Thummler F."/>
            <person name="Tillich M."/>
            <person name="Villarreal Aguilar J.C."/>
            <person name="Widiez T."/>
            <person name="Wong G.K."/>
            <person name="Wymore A."/>
            <person name="Zhang Y."/>
            <person name="Zimmer A.D."/>
            <person name="Quatrano R.S."/>
            <person name="Mayer K.F.X."/>
            <person name="Goodstein D."/>
            <person name="Casacuberta J.M."/>
            <person name="Vandepoele K."/>
            <person name="Reski R."/>
            <person name="Cuming A.C."/>
            <person name="Tuskan G.A."/>
            <person name="Maumus F."/>
            <person name="Salse J."/>
            <person name="Schmutz J."/>
            <person name="Rensing S.A."/>
        </authorList>
    </citation>
    <scope>NUCLEOTIDE SEQUENCE [LARGE SCALE GENOMIC DNA]</scope>
    <source>
        <strain evidence="4 5">cv. Gransden 2004</strain>
    </source>
</reference>
<gene>
    <name evidence="2" type="ORF">PHYPA_019041</name>
    <name evidence="3" type="ORF">PHYPA_019042</name>
</gene>
<evidence type="ECO:0000256" key="1">
    <source>
        <dbReference type="SAM" id="Phobius"/>
    </source>
</evidence>
<proteinExistence type="predicted"/>
<evidence type="ECO:0000313" key="4">
    <source>
        <dbReference type="EnsemblPlants" id="PAC:32961920.CDS.1"/>
    </source>
</evidence>